<gene>
    <name evidence="1" type="ORF">HNP77_002162</name>
</gene>
<evidence type="ECO:0000313" key="1">
    <source>
        <dbReference type="EMBL" id="MBB5219780.1"/>
    </source>
</evidence>
<accession>A0A840SGC1</accession>
<dbReference type="EMBL" id="JACHFR010000003">
    <property type="protein sequence ID" value="MBB5219780.1"/>
    <property type="molecule type" value="Genomic_DNA"/>
</dbReference>
<dbReference type="RefSeq" id="WP_184653201.1">
    <property type="nucleotide sequence ID" value="NZ_JACHFR010000003.1"/>
</dbReference>
<reference evidence="1 2" key="1">
    <citation type="submission" date="2020-08" db="EMBL/GenBank/DDBJ databases">
        <title>Genomic Encyclopedia of Type Strains, Phase IV (KMG-IV): sequencing the most valuable type-strain genomes for metagenomic binning, comparative biology and taxonomic classification.</title>
        <authorList>
            <person name="Goeker M."/>
        </authorList>
    </citation>
    <scope>NUCLEOTIDE SEQUENCE [LARGE SCALE GENOMIC DNA]</scope>
    <source>
        <strain evidence="1 2">DSM 103679</strain>
    </source>
</reference>
<evidence type="ECO:0000313" key="2">
    <source>
        <dbReference type="Proteomes" id="UP000578697"/>
    </source>
</evidence>
<keyword evidence="2" id="KW-1185">Reference proteome</keyword>
<sequence length="150" mass="16667">MHTNGSAESLTACQLQTWDYTDPQKKNLQMEAQKARPLPATKNGSDNLDQVEVSECVDDTATEENYPAFCFCRNYSTAATNLSGTDYESAWCLPDIAELFQIYENGVVPQKAWLPVSCRQGITRIRKKKICSSVNRGNPPGILQSSVRSL</sequence>
<protein>
    <recommendedName>
        <fullName evidence="3">DUF1566 domain-containing protein</fullName>
    </recommendedName>
</protein>
<organism evidence="1 2">
    <name type="scientific">Treponema rectale</name>
    <dbReference type="NCBI Taxonomy" id="744512"/>
    <lineage>
        <taxon>Bacteria</taxon>
        <taxon>Pseudomonadati</taxon>
        <taxon>Spirochaetota</taxon>
        <taxon>Spirochaetia</taxon>
        <taxon>Spirochaetales</taxon>
        <taxon>Treponemataceae</taxon>
        <taxon>Treponema</taxon>
    </lineage>
</organism>
<proteinExistence type="predicted"/>
<evidence type="ECO:0008006" key="3">
    <source>
        <dbReference type="Google" id="ProtNLM"/>
    </source>
</evidence>
<dbReference type="Proteomes" id="UP000578697">
    <property type="component" value="Unassembled WGS sequence"/>
</dbReference>
<name>A0A840SGC1_9SPIR</name>
<dbReference type="AlphaFoldDB" id="A0A840SGC1"/>
<comment type="caution">
    <text evidence="1">The sequence shown here is derived from an EMBL/GenBank/DDBJ whole genome shotgun (WGS) entry which is preliminary data.</text>
</comment>